<feature type="region of interest" description="Disordered" evidence="1">
    <location>
        <begin position="1"/>
        <end position="56"/>
    </location>
</feature>
<feature type="region of interest" description="Disordered" evidence="1">
    <location>
        <begin position="405"/>
        <end position="438"/>
    </location>
</feature>
<sequence length="438" mass="48689">MASRISPKVPRAATRVHRTTSTSTTTTHGNRNGNSQTTTSTTTSIPGSTTTTNDSKQEALLLEVSVLQAVLRRNRQSHQRTKYYQRVAMALRALQRSSLSPSYTAPSVLDLYDTGTQTLQELTEWHATVLPQRQRQAVFWKIADVTDTAMPNSPDAEWRHRIRDYADTVLTALPDVLERCEYAAVALWTEVARGFFLPVVTVMLGALARIHALLEHTGLHALGTLRDLHTRYTIAFPPTATDSFTTTTSSATLEWDEVRWEQVRQTCMTAMQTRRQGSRLYGNGSSVDLVRQRFGIAATGTMPKPPAPSASQVEFGIDHGDGGDIDKHIDEANLDLGERVRADEAALLQATLPPTQRTTDSFVAESGKDSITNTNHDAVMPIPADMARAELDTNMAMVESLKKERAQVEENKKRKSKAHRQKKKIKKQKGDFFDELFG</sequence>
<name>B7G1T0_PHATC</name>
<keyword evidence="3" id="KW-1185">Reference proteome</keyword>
<dbReference type="HOGENOM" id="CLU_626243_0_0_1"/>
<feature type="compositionally biased region" description="Low complexity" evidence="1">
    <location>
        <begin position="19"/>
        <end position="52"/>
    </location>
</feature>
<dbReference type="EMBL" id="CM000613">
    <property type="protein sequence ID" value="EEC47561.1"/>
    <property type="molecule type" value="Genomic_DNA"/>
</dbReference>
<dbReference type="PaxDb" id="2850-Phatr36595"/>
<evidence type="ECO:0000313" key="2">
    <source>
        <dbReference type="EMBL" id="EEC47561.1"/>
    </source>
</evidence>
<evidence type="ECO:0000256" key="1">
    <source>
        <dbReference type="SAM" id="MobiDB-lite"/>
    </source>
</evidence>
<protein>
    <submittedName>
        <fullName evidence="2">Uncharacterized protein</fullName>
    </submittedName>
</protein>
<organism evidence="2 3">
    <name type="scientific">Phaeodactylum tricornutum (strain CCAP 1055/1)</name>
    <dbReference type="NCBI Taxonomy" id="556484"/>
    <lineage>
        <taxon>Eukaryota</taxon>
        <taxon>Sar</taxon>
        <taxon>Stramenopiles</taxon>
        <taxon>Ochrophyta</taxon>
        <taxon>Bacillariophyta</taxon>
        <taxon>Bacillariophyceae</taxon>
        <taxon>Bacillariophycidae</taxon>
        <taxon>Naviculales</taxon>
        <taxon>Phaeodactylaceae</taxon>
        <taxon>Phaeodactylum</taxon>
    </lineage>
</organism>
<reference evidence="3" key="2">
    <citation type="submission" date="2008-08" db="EMBL/GenBank/DDBJ databases">
        <authorList>
            <consortium name="Diatom Consortium"/>
            <person name="Grigoriev I."/>
            <person name="Grimwood J."/>
            <person name="Kuo A."/>
            <person name="Otillar R.P."/>
            <person name="Salamov A."/>
            <person name="Detter J.C."/>
            <person name="Lindquist E."/>
            <person name="Shapiro H."/>
            <person name="Lucas S."/>
            <person name="Glavina del Rio T."/>
            <person name="Pitluck S."/>
            <person name="Rokhsar D."/>
            <person name="Bowler C."/>
        </authorList>
    </citation>
    <scope>GENOME REANNOTATION</scope>
    <source>
        <strain evidence="3">CCAP 1055/1</strain>
    </source>
</reference>
<evidence type="ECO:0000313" key="3">
    <source>
        <dbReference type="Proteomes" id="UP000000759"/>
    </source>
</evidence>
<dbReference type="InParanoid" id="B7G1T0"/>
<proteinExistence type="predicted"/>
<dbReference type="Proteomes" id="UP000000759">
    <property type="component" value="Chromosome 10"/>
</dbReference>
<dbReference type="AlphaFoldDB" id="B7G1T0"/>
<feature type="compositionally biased region" description="Basic residues" evidence="1">
    <location>
        <begin position="413"/>
        <end position="427"/>
    </location>
</feature>
<dbReference type="OrthoDB" id="49320at2759"/>
<accession>B7G1T0</accession>
<reference evidence="2 3" key="1">
    <citation type="journal article" date="2008" name="Nature">
        <title>The Phaeodactylum genome reveals the evolutionary history of diatom genomes.</title>
        <authorList>
            <person name="Bowler C."/>
            <person name="Allen A.E."/>
            <person name="Badger J.H."/>
            <person name="Grimwood J."/>
            <person name="Jabbari K."/>
            <person name="Kuo A."/>
            <person name="Maheswari U."/>
            <person name="Martens C."/>
            <person name="Maumus F."/>
            <person name="Otillar R.P."/>
            <person name="Rayko E."/>
            <person name="Salamov A."/>
            <person name="Vandepoele K."/>
            <person name="Beszteri B."/>
            <person name="Gruber A."/>
            <person name="Heijde M."/>
            <person name="Katinka M."/>
            <person name="Mock T."/>
            <person name="Valentin K."/>
            <person name="Verret F."/>
            <person name="Berges J.A."/>
            <person name="Brownlee C."/>
            <person name="Cadoret J.P."/>
            <person name="Chiovitti A."/>
            <person name="Choi C.J."/>
            <person name="Coesel S."/>
            <person name="De Martino A."/>
            <person name="Detter J.C."/>
            <person name="Durkin C."/>
            <person name="Falciatore A."/>
            <person name="Fournet J."/>
            <person name="Haruta M."/>
            <person name="Huysman M.J."/>
            <person name="Jenkins B.D."/>
            <person name="Jiroutova K."/>
            <person name="Jorgensen R.E."/>
            <person name="Joubert Y."/>
            <person name="Kaplan A."/>
            <person name="Kroger N."/>
            <person name="Kroth P.G."/>
            <person name="La Roche J."/>
            <person name="Lindquist E."/>
            <person name="Lommer M."/>
            <person name="Martin-Jezequel V."/>
            <person name="Lopez P.J."/>
            <person name="Lucas S."/>
            <person name="Mangogna M."/>
            <person name="McGinnis K."/>
            <person name="Medlin L.K."/>
            <person name="Montsant A."/>
            <person name="Oudot-Le Secq M.P."/>
            <person name="Napoli C."/>
            <person name="Obornik M."/>
            <person name="Parker M.S."/>
            <person name="Petit J.L."/>
            <person name="Porcel B.M."/>
            <person name="Poulsen N."/>
            <person name="Robison M."/>
            <person name="Rychlewski L."/>
            <person name="Rynearson T.A."/>
            <person name="Schmutz J."/>
            <person name="Shapiro H."/>
            <person name="Siaut M."/>
            <person name="Stanley M."/>
            <person name="Sussman M.R."/>
            <person name="Taylor A.R."/>
            <person name="Vardi A."/>
            <person name="von Dassow P."/>
            <person name="Vyverman W."/>
            <person name="Willis A."/>
            <person name="Wyrwicz L.S."/>
            <person name="Rokhsar D.S."/>
            <person name="Weissenbach J."/>
            <person name="Armbrust E.V."/>
            <person name="Green B.R."/>
            <person name="Van de Peer Y."/>
            <person name="Grigoriev I.V."/>
        </authorList>
    </citation>
    <scope>NUCLEOTIDE SEQUENCE [LARGE SCALE GENOMIC DNA]</scope>
    <source>
        <strain evidence="2 3">CCAP 1055/1</strain>
    </source>
</reference>
<dbReference type="RefSeq" id="XP_002180909.1">
    <property type="nucleotide sequence ID" value="XM_002180873.1"/>
</dbReference>
<gene>
    <name evidence="2" type="ORF">PHATRDRAFT_36595</name>
</gene>
<dbReference type="KEGG" id="pti:PHATRDRAFT_36595"/>
<dbReference type="GeneID" id="7201727"/>